<accession>A0A158M868</accession>
<dbReference type="InterPro" id="IPR037050">
    <property type="entry name" value="DUF1254_sf"/>
</dbReference>
<dbReference type="PATRIC" id="fig|1331206.3.peg.1005"/>
<proteinExistence type="predicted"/>
<evidence type="ECO:0000259" key="2">
    <source>
        <dbReference type="Pfam" id="PF06863"/>
    </source>
</evidence>
<dbReference type="PANTHER" id="PTHR36509:SF2">
    <property type="entry name" value="BLL3101 PROTEIN"/>
    <property type="match status" value="1"/>
</dbReference>
<sequence>MRGLCAAALTLAVMLAPAPGQAHAAPASALSPAAAEMQRLALDAYVYLYPLVSMDLMRRQAISPKTAQLPGHAAANRFWMQRGQAAGSAWPHADMLRLSAWLDLSAGPVVISVPPTQGRLYTLTLHDLWSDAFATVGKRSTGTGRGNYAVVPPGWMTPLPAGMQRIGAPTPQVWLRGLLQAGEAGETQQLQDAFILTPLQDWNRGAQSMQLTSDPKLDATTPVAQLLATMPADAFFSYAAELLRKTPPHAIDQPMLARLRRVGVIPGQQFDFARARTMACSKPCAMPLA</sequence>
<dbReference type="Pfam" id="PF06863">
    <property type="entry name" value="DUF1254"/>
    <property type="match status" value="1"/>
</dbReference>
<dbReference type="PANTHER" id="PTHR36509">
    <property type="entry name" value="BLL3101 PROTEIN"/>
    <property type="match status" value="1"/>
</dbReference>
<comment type="caution">
    <text evidence="3">The sequence shown here is derived from an EMBL/GenBank/DDBJ whole genome shotgun (WGS) entry which is preliminary data.</text>
</comment>
<evidence type="ECO:0000313" key="3">
    <source>
        <dbReference type="EMBL" id="KAK96148.1"/>
    </source>
</evidence>
<dbReference type="Gene3D" id="2.60.40.1610">
    <property type="entry name" value="Domain of unknown function DUF1254"/>
    <property type="match status" value="1"/>
</dbReference>
<organism evidence="3 4">
    <name type="scientific">Bordetella holmesii CDC-H585-BH</name>
    <dbReference type="NCBI Taxonomy" id="1331206"/>
    <lineage>
        <taxon>Bacteria</taxon>
        <taxon>Pseudomonadati</taxon>
        <taxon>Pseudomonadota</taxon>
        <taxon>Betaproteobacteria</taxon>
        <taxon>Burkholderiales</taxon>
        <taxon>Alcaligenaceae</taxon>
        <taxon>Bordetella</taxon>
    </lineage>
</organism>
<dbReference type="SUPFAM" id="SSF160935">
    <property type="entry name" value="VPA0735-like"/>
    <property type="match status" value="1"/>
</dbReference>
<evidence type="ECO:0000256" key="1">
    <source>
        <dbReference type="SAM" id="SignalP"/>
    </source>
</evidence>
<keyword evidence="1" id="KW-0732">Signal</keyword>
<dbReference type="InterPro" id="IPR010679">
    <property type="entry name" value="DUF1254"/>
</dbReference>
<name>A0A158M868_9BORD</name>
<feature type="signal peptide" evidence="1">
    <location>
        <begin position="1"/>
        <end position="24"/>
    </location>
</feature>
<feature type="chain" id="PRO_5007628685" evidence="1">
    <location>
        <begin position="25"/>
        <end position="289"/>
    </location>
</feature>
<evidence type="ECO:0000313" key="4">
    <source>
        <dbReference type="Proteomes" id="UP000026682"/>
    </source>
</evidence>
<dbReference type="AlphaFoldDB" id="A0A158M868"/>
<gene>
    <name evidence="3" type="ORF">L497_3369</name>
</gene>
<reference evidence="3 4" key="1">
    <citation type="submission" date="2014-03" db="EMBL/GenBank/DDBJ databases">
        <title>Genome sequence of Bordetella holmseii.</title>
        <authorList>
            <person name="Harvill E."/>
            <person name="Goodfield L.L."/>
            <person name="Ivanov Y."/>
            <person name="Meyer J.A."/>
            <person name="Newth C."/>
            <person name="Cassiday P."/>
            <person name="Tondella M.L."/>
            <person name="Liao P."/>
            <person name="Zimmerman J."/>
            <person name="Meert K."/>
            <person name="Wessel D."/>
            <person name="Berger J."/>
            <person name="Dean J.M."/>
            <person name="Holubkov R."/>
            <person name="Burr J."/>
            <person name="Liu T."/>
            <person name="Brinkac L.M."/>
            <person name="Sanka R."/>
            <person name="Kim M."/>
            <person name="Losada L."/>
        </authorList>
    </citation>
    <scope>NUCLEOTIDE SEQUENCE [LARGE SCALE GENOMIC DNA]</scope>
    <source>
        <strain evidence="3 4">CDC-H585-BH</strain>
    </source>
</reference>
<protein>
    <submittedName>
        <fullName evidence="3">PF06863 family protein</fullName>
    </submittedName>
</protein>
<feature type="domain" description="DUF1254" evidence="2">
    <location>
        <begin position="76"/>
        <end position="198"/>
    </location>
</feature>
<dbReference type="Proteomes" id="UP000026682">
    <property type="component" value="Unassembled WGS sequence"/>
</dbReference>
<dbReference type="EMBL" id="JFZZ01000044">
    <property type="protein sequence ID" value="KAK96148.1"/>
    <property type="molecule type" value="Genomic_DNA"/>
</dbReference>